<dbReference type="EMBL" id="BARU01006447">
    <property type="protein sequence ID" value="GAH47282.1"/>
    <property type="molecule type" value="Genomic_DNA"/>
</dbReference>
<dbReference type="InterPro" id="IPR050361">
    <property type="entry name" value="MPP/UQCRC_Complex"/>
</dbReference>
<dbReference type="InterPro" id="IPR011249">
    <property type="entry name" value="Metalloenz_LuxS/M16"/>
</dbReference>
<feature type="domain" description="Peptidase M16 C-terminal" evidence="3">
    <location>
        <begin position="217"/>
        <end position="393"/>
    </location>
</feature>
<feature type="domain" description="Peptidase M16 N-terminal" evidence="2">
    <location>
        <begin position="73"/>
        <end position="184"/>
    </location>
</feature>
<evidence type="ECO:0000313" key="4">
    <source>
        <dbReference type="EMBL" id="GAH47282.1"/>
    </source>
</evidence>
<dbReference type="GO" id="GO:0046872">
    <property type="term" value="F:metal ion binding"/>
    <property type="evidence" value="ECO:0007669"/>
    <property type="project" value="InterPro"/>
</dbReference>
<name>X1FQL2_9ZZZZ</name>
<dbReference type="Pfam" id="PF00675">
    <property type="entry name" value="Peptidase_M16"/>
    <property type="match status" value="1"/>
</dbReference>
<evidence type="ECO:0000256" key="1">
    <source>
        <dbReference type="ARBA" id="ARBA00007261"/>
    </source>
</evidence>
<sequence length="444" mass="48220">NIQGVTLEEVKRVAAKYLRPEVLCETVVRPKQKTPAEGEKAASAARSERPEIISRVLANGVRLLLCPIADCPTVSIQMGLRGGLSVESAKTAGISHFMSRMLLKGTSRHTASEIASATDAMGADLTASSGRNTVYLSARCLAEDFEKTFDLASASLLEPTFPPQEVELVRGQLLAELAQMEDTPHGEAALFFQRCFFTDSPYRFPVQGSAEVVAALGREDLAGWHKRLVVGNNLVVAVFGGMNLVKAAHYVARQVESLPANPNLKFPADVAPRRTAGREVYIKPSEKGAAIVYVAYPGTDIYNVRDRFPMDVLDTVVSGYQMPSGWLHEELRGKGLVYEVHAYAMTGLLPGCFAAYAVCQPEKAAEVARTIESAMKRAASHRFEEKELAPARATIVTAKELGRETVDGWAFEAAIDEALGLGAEFAREEIERIRAVTPEGVQRV</sequence>
<gene>
    <name evidence="4" type="ORF">S03H2_12688</name>
</gene>
<proteinExistence type="inferred from homology"/>
<reference evidence="4" key="1">
    <citation type="journal article" date="2014" name="Front. Microbiol.">
        <title>High frequency of phylogenetically diverse reductive dehalogenase-homologous genes in deep subseafloor sedimentary metagenomes.</title>
        <authorList>
            <person name="Kawai M."/>
            <person name="Futagami T."/>
            <person name="Toyoda A."/>
            <person name="Takaki Y."/>
            <person name="Nishi S."/>
            <person name="Hori S."/>
            <person name="Arai W."/>
            <person name="Tsubouchi T."/>
            <person name="Morono Y."/>
            <person name="Uchiyama I."/>
            <person name="Ito T."/>
            <person name="Fujiyama A."/>
            <person name="Inagaki F."/>
            <person name="Takami H."/>
        </authorList>
    </citation>
    <scope>NUCLEOTIDE SEQUENCE</scope>
    <source>
        <strain evidence="4">Expedition CK06-06</strain>
    </source>
</reference>
<evidence type="ECO:0000259" key="3">
    <source>
        <dbReference type="Pfam" id="PF05193"/>
    </source>
</evidence>
<feature type="non-terminal residue" evidence="4">
    <location>
        <position position="1"/>
    </location>
</feature>
<dbReference type="InterPro" id="IPR007863">
    <property type="entry name" value="Peptidase_M16_C"/>
</dbReference>
<comment type="similarity">
    <text evidence="1">Belongs to the peptidase M16 family.</text>
</comment>
<dbReference type="SUPFAM" id="SSF63411">
    <property type="entry name" value="LuxS/MPP-like metallohydrolase"/>
    <property type="match status" value="2"/>
</dbReference>
<evidence type="ECO:0000259" key="2">
    <source>
        <dbReference type="Pfam" id="PF00675"/>
    </source>
</evidence>
<comment type="caution">
    <text evidence="4">The sequence shown here is derived from an EMBL/GenBank/DDBJ whole genome shotgun (WGS) entry which is preliminary data.</text>
</comment>
<dbReference type="AlphaFoldDB" id="X1FQL2"/>
<feature type="non-terminal residue" evidence="4">
    <location>
        <position position="444"/>
    </location>
</feature>
<protein>
    <recommendedName>
        <fullName evidence="5">Insulinase family protein</fullName>
    </recommendedName>
</protein>
<dbReference type="Pfam" id="PF05193">
    <property type="entry name" value="Peptidase_M16_C"/>
    <property type="match status" value="1"/>
</dbReference>
<dbReference type="PANTHER" id="PTHR11851">
    <property type="entry name" value="METALLOPROTEASE"/>
    <property type="match status" value="1"/>
</dbReference>
<organism evidence="4">
    <name type="scientific">marine sediment metagenome</name>
    <dbReference type="NCBI Taxonomy" id="412755"/>
    <lineage>
        <taxon>unclassified sequences</taxon>
        <taxon>metagenomes</taxon>
        <taxon>ecological metagenomes</taxon>
    </lineage>
</organism>
<accession>X1FQL2</accession>
<dbReference type="Gene3D" id="3.30.830.10">
    <property type="entry name" value="Metalloenzyme, LuxS/M16 peptidase-like"/>
    <property type="match status" value="2"/>
</dbReference>
<evidence type="ECO:0008006" key="5">
    <source>
        <dbReference type="Google" id="ProtNLM"/>
    </source>
</evidence>
<dbReference type="PANTHER" id="PTHR11851:SF49">
    <property type="entry name" value="MITOCHONDRIAL-PROCESSING PEPTIDASE SUBUNIT ALPHA"/>
    <property type="match status" value="1"/>
</dbReference>
<dbReference type="InterPro" id="IPR011765">
    <property type="entry name" value="Pept_M16_N"/>
</dbReference>